<dbReference type="Gene3D" id="3.40.50.150">
    <property type="entry name" value="Vaccinia Virus protein VP39"/>
    <property type="match status" value="1"/>
</dbReference>
<dbReference type="CDD" id="cd02440">
    <property type="entry name" value="AdoMet_MTases"/>
    <property type="match status" value="1"/>
</dbReference>
<proteinExistence type="predicted"/>
<dbReference type="InterPro" id="IPR010940">
    <property type="entry name" value="Mg_prot_MeTrfase_C"/>
</dbReference>
<gene>
    <name evidence="2" type="ORF">CAUS1442_LOCUS2870</name>
</gene>
<sequence length="294" mass="32432">MIDHSPSRYSRSPLLYSALHSISARTITMKQACAISLLLLSGASAFAPLANSNTNGRVAAPADVMQLASAADDKTEVREYFNTEGFNRWNKIYSESDEINSVQMDIRTGHDQTIQKILNWIVDDNDIAGKSVCDCGCGVGSLAIPLAQMGAKISASDISDSMANEAARRAEELGIDAEFYTSDLESVSGKYNTVTCVDVAIHYPSEKMAEMIGHLCDLAEDRVIISFAPKTWFYVFLKKVGEMFPGPSKTTRAYLHDEEFVVDTLKKAGFEVQRNDMTATNFYFSRLLEAKKTQ</sequence>
<organism evidence="2">
    <name type="scientific">Craspedostauros australis</name>
    <dbReference type="NCBI Taxonomy" id="1486917"/>
    <lineage>
        <taxon>Eukaryota</taxon>
        <taxon>Sar</taxon>
        <taxon>Stramenopiles</taxon>
        <taxon>Ochrophyta</taxon>
        <taxon>Bacillariophyta</taxon>
        <taxon>Bacillariophyceae</taxon>
        <taxon>Bacillariophycidae</taxon>
        <taxon>Naviculales</taxon>
        <taxon>Naviculaceae</taxon>
        <taxon>Craspedostauros</taxon>
    </lineage>
</organism>
<evidence type="ECO:0000313" key="2">
    <source>
        <dbReference type="EMBL" id="CAD8330772.1"/>
    </source>
</evidence>
<dbReference type="SUPFAM" id="SSF53335">
    <property type="entry name" value="S-adenosyl-L-methionine-dependent methyltransferases"/>
    <property type="match status" value="1"/>
</dbReference>
<dbReference type="InterPro" id="IPR029063">
    <property type="entry name" value="SAM-dependent_MTases_sf"/>
</dbReference>
<name>A0A7R9WQY0_9STRA</name>
<dbReference type="GO" id="GO:0046406">
    <property type="term" value="F:magnesium protoporphyrin IX methyltransferase activity"/>
    <property type="evidence" value="ECO:0007669"/>
    <property type="project" value="InterPro"/>
</dbReference>
<dbReference type="EMBL" id="HBEF01004629">
    <property type="protein sequence ID" value="CAD8330772.1"/>
    <property type="molecule type" value="Transcribed_RNA"/>
</dbReference>
<evidence type="ECO:0000259" key="1">
    <source>
        <dbReference type="Pfam" id="PF07109"/>
    </source>
</evidence>
<dbReference type="Pfam" id="PF07109">
    <property type="entry name" value="Mg-por_mtran_C"/>
    <property type="match status" value="1"/>
</dbReference>
<dbReference type="PROSITE" id="PS51556">
    <property type="entry name" value="SAM_MT_MG_PIX"/>
    <property type="match status" value="1"/>
</dbReference>
<dbReference type="InterPro" id="IPR010251">
    <property type="entry name" value="Mg_prot_MeTrfase"/>
</dbReference>
<dbReference type="GO" id="GO:0015995">
    <property type="term" value="P:chlorophyll biosynthetic process"/>
    <property type="evidence" value="ECO:0007669"/>
    <property type="project" value="InterPro"/>
</dbReference>
<dbReference type="Pfam" id="PF06325">
    <property type="entry name" value="PrmA"/>
    <property type="match status" value="1"/>
</dbReference>
<feature type="domain" description="Magnesium-protoporphyrin IX methyltransferase C-terminal" evidence="1">
    <location>
        <begin position="196"/>
        <end position="291"/>
    </location>
</feature>
<protein>
    <recommendedName>
        <fullName evidence="1">Magnesium-protoporphyrin IX methyltransferase C-terminal domain-containing protein</fullName>
    </recommendedName>
</protein>
<accession>A0A7R9WQY0</accession>
<dbReference type="AlphaFoldDB" id="A0A7R9WQY0"/>
<dbReference type="NCBIfam" id="TIGR02021">
    <property type="entry name" value="BchM-ChlM"/>
    <property type="match status" value="1"/>
</dbReference>
<reference evidence="2" key="1">
    <citation type="submission" date="2021-01" db="EMBL/GenBank/DDBJ databases">
        <authorList>
            <person name="Corre E."/>
            <person name="Pelletier E."/>
            <person name="Niang G."/>
            <person name="Scheremetjew M."/>
            <person name="Finn R."/>
            <person name="Kale V."/>
            <person name="Holt S."/>
            <person name="Cochrane G."/>
            <person name="Meng A."/>
            <person name="Brown T."/>
            <person name="Cohen L."/>
        </authorList>
    </citation>
    <scope>NUCLEOTIDE SEQUENCE</scope>
    <source>
        <strain evidence="2">CCMP3328</strain>
    </source>
</reference>